<accession>A0AAV4UZH1</accession>
<comment type="caution">
    <text evidence="1">The sequence shown here is derived from an EMBL/GenBank/DDBJ whole genome shotgun (WGS) entry which is preliminary data.</text>
</comment>
<organism evidence="1 2">
    <name type="scientific">Caerostris darwini</name>
    <dbReference type="NCBI Taxonomy" id="1538125"/>
    <lineage>
        <taxon>Eukaryota</taxon>
        <taxon>Metazoa</taxon>
        <taxon>Ecdysozoa</taxon>
        <taxon>Arthropoda</taxon>
        <taxon>Chelicerata</taxon>
        <taxon>Arachnida</taxon>
        <taxon>Araneae</taxon>
        <taxon>Araneomorphae</taxon>
        <taxon>Entelegynae</taxon>
        <taxon>Araneoidea</taxon>
        <taxon>Araneidae</taxon>
        <taxon>Caerostris</taxon>
    </lineage>
</organism>
<keyword evidence="2" id="KW-1185">Reference proteome</keyword>
<dbReference type="EMBL" id="BPLQ01012142">
    <property type="protein sequence ID" value="GIY62869.1"/>
    <property type="molecule type" value="Genomic_DNA"/>
</dbReference>
<evidence type="ECO:0000313" key="2">
    <source>
        <dbReference type="Proteomes" id="UP001054837"/>
    </source>
</evidence>
<sequence>MYILRLCLCLENQIFRYLERYKKPPFRTIIQFLIPPSSPLKTPFQTDITTVVCGKASQIRQSEAQISEPYLPYICMSIVNHAALFPTRRRSRIYKPKNCWWFGIYFKHPFQTDITAVVGGKASQRDSNRKAQISEPYLPYICMGPVNHAAQSPTRRRSRIYKPKNCSSFGFMGLRMADKGQIWRI</sequence>
<gene>
    <name evidence="1" type="ORF">CDAR_122701</name>
</gene>
<dbReference type="AlphaFoldDB" id="A0AAV4UZH1"/>
<name>A0AAV4UZH1_9ARAC</name>
<evidence type="ECO:0000313" key="1">
    <source>
        <dbReference type="EMBL" id="GIY62869.1"/>
    </source>
</evidence>
<dbReference type="Proteomes" id="UP001054837">
    <property type="component" value="Unassembled WGS sequence"/>
</dbReference>
<proteinExistence type="predicted"/>
<protein>
    <submittedName>
        <fullName evidence="1">Uncharacterized protein</fullName>
    </submittedName>
</protein>
<reference evidence="1 2" key="1">
    <citation type="submission" date="2021-06" db="EMBL/GenBank/DDBJ databases">
        <title>Caerostris darwini draft genome.</title>
        <authorList>
            <person name="Kono N."/>
            <person name="Arakawa K."/>
        </authorList>
    </citation>
    <scope>NUCLEOTIDE SEQUENCE [LARGE SCALE GENOMIC DNA]</scope>
</reference>